<evidence type="ECO:0000313" key="5">
    <source>
        <dbReference type="EMBL" id="TKC02913.1"/>
    </source>
</evidence>
<evidence type="ECO:0000256" key="3">
    <source>
        <dbReference type="ARBA" id="ARBA00022679"/>
    </source>
</evidence>
<organism evidence="5 6">
    <name type="scientific">Pedobacter frigoris</name>
    <dbReference type="NCBI Taxonomy" id="2571272"/>
    <lineage>
        <taxon>Bacteria</taxon>
        <taxon>Pseudomonadati</taxon>
        <taxon>Bacteroidota</taxon>
        <taxon>Sphingobacteriia</taxon>
        <taxon>Sphingobacteriales</taxon>
        <taxon>Sphingobacteriaceae</taxon>
        <taxon>Pedobacter</taxon>
    </lineage>
</organism>
<dbReference type="GO" id="GO:0016757">
    <property type="term" value="F:glycosyltransferase activity"/>
    <property type="evidence" value="ECO:0007669"/>
    <property type="project" value="UniProtKB-KW"/>
</dbReference>
<comment type="similarity">
    <text evidence="1">Belongs to the glycosyltransferase 2 family.</text>
</comment>
<sequence length="320" mass="36589">MKKGITVIVCTYNGALRLPDTLKYLAAQEVSDNLEWEILLADNASTDHSAEIAAAYWNEHNIKNVPLTLIQESTPGKLYALQKGIALAKYEYFIICDDDNWLDSKYVQTAFDILDENDDIGALGGQAKAATGNSGLPEWFEPVQEGYAIGTQSKNTGDVTFKGRLWGAGLSSRTQLYLDAYRNFPSLLINKSDHKILTAEDTEYCLRLVLKGYKLYYDPRLSLQHYIPEGRLTLTYKNSLFENFRKSNLIIDNYYLAIKYGPNNKLSLFNKIRLRLITPIRYIFSSSPQKKSRQRRIMCYLFPFVKPDRITTQIKAFINN</sequence>
<keyword evidence="2" id="KW-0328">Glycosyltransferase</keyword>
<reference evidence="5 6" key="1">
    <citation type="submission" date="2019-04" db="EMBL/GenBank/DDBJ databases">
        <title>Pedobacter sp. RP-3-15 sp. nov., isolated from Arctic soil.</title>
        <authorList>
            <person name="Dahal R.H."/>
            <person name="Kim D.-U."/>
        </authorList>
    </citation>
    <scope>NUCLEOTIDE SEQUENCE [LARGE SCALE GENOMIC DNA]</scope>
    <source>
        <strain evidence="5 6">RP-3-15</strain>
    </source>
</reference>
<dbReference type="EMBL" id="SWBQ01000008">
    <property type="protein sequence ID" value="TKC02913.1"/>
    <property type="molecule type" value="Genomic_DNA"/>
</dbReference>
<dbReference type="InterPro" id="IPR029044">
    <property type="entry name" value="Nucleotide-diphossugar_trans"/>
</dbReference>
<keyword evidence="3 5" id="KW-0808">Transferase</keyword>
<dbReference type="SUPFAM" id="SSF53448">
    <property type="entry name" value="Nucleotide-diphospho-sugar transferases"/>
    <property type="match status" value="1"/>
</dbReference>
<dbReference type="InterPro" id="IPR050834">
    <property type="entry name" value="Glycosyltransf_2"/>
</dbReference>
<comment type="caution">
    <text evidence="5">The sequence shown here is derived from an EMBL/GenBank/DDBJ whole genome shotgun (WGS) entry which is preliminary data.</text>
</comment>
<dbReference type="Gene3D" id="3.90.550.10">
    <property type="entry name" value="Spore Coat Polysaccharide Biosynthesis Protein SpsA, Chain A"/>
    <property type="match status" value="1"/>
</dbReference>
<evidence type="ECO:0000256" key="2">
    <source>
        <dbReference type="ARBA" id="ARBA00022676"/>
    </source>
</evidence>
<proteinExistence type="inferred from homology"/>
<dbReference type="InterPro" id="IPR001173">
    <property type="entry name" value="Glyco_trans_2-like"/>
</dbReference>
<dbReference type="OrthoDB" id="786280at2"/>
<dbReference type="PANTHER" id="PTHR43685">
    <property type="entry name" value="GLYCOSYLTRANSFERASE"/>
    <property type="match status" value="1"/>
</dbReference>
<dbReference type="CDD" id="cd00761">
    <property type="entry name" value="Glyco_tranf_GTA_type"/>
    <property type="match status" value="1"/>
</dbReference>
<evidence type="ECO:0000256" key="1">
    <source>
        <dbReference type="ARBA" id="ARBA00006739"/>
    </source>
</evidence>
<gene>
    <name evidence="5" type="ORF">FA047_19800</name>
</gene>
<dbReference type="RefSeq" id="WP_136837832.1">
    <property type="nucleotide sequence ID" value="NZ_SWBQ01000008.1"/>
</dbReference>
<evidence type="ECO:0000259" key="4">
    <source>
        <dbReference type="Pfam" id="PF00535"/>
    </source>
</evidence>
<dbReference type="Pfam" id="PF00535">
    <property type="entry name" value="Glycos_transf_2"/>
    <property type="match status" value="1"/>
</dbReference>
<dbReference type="AlphaFoldDB" id="A0A4U1CDM5"/>
<name>A0A4U1CDM5_9SPHI</name>
<keyword evidence="6" id="KW-1185">Reference proteome</keyword>
<dbReference type="PANTHER" id="PTHR43685:SF5">
    <property type="entry name" value="GLYCOSYLTRANSFERASE EPSE-RELATED"/>
    <property type="match status" value="1"/>
</dbReference>
<feature type="domain" description="Glycosyltransferase 2-like" evidence="4">
    <location>
        <begin position="6"/>
        <end position="129"/>
    </location>
</feature>
<dbReference type="Proteomes" id="UP000307244">
    <property type="component" value="Unassembled WGS sequence"/>
</dbReference>
<accession>A0A4U1CDM5</accession>
<protein>
    <submittedName>
        <fullName evidence="5">Glycosyltransferase family 2 protein</fullName>
    </submittedName>
</protein>
<evidence type="ECO:0000313" key="6">
    <source>
        <dbReference type="Proteomes" id="UP000307244"/>
    </source>
</evidence>